<evidence type="ECO:0008006" key="4">
    <source>
        <dbReference type="Google" id="ProtNLM"/>
    </source>
</evidence>
<dbReference type="InterPro" id="IPR006059">
    <property type="entry name" value="SBP"/>
</dbReference>
<evidence type="ECO:0000313" key="3">
    <source>
        <dbReference type="EMBL" id="CAA9261486.1"/>
    </source>
</evidence>
<proteinExistence type="predicted"/>
<sequence>MASQTLSVTVPAAPTSRATPAHAAPARPLPPSANTRRAWLRGALGVPATATGLALAACGAGGRAATPPAPGSIPPATVSFATLGDEFYKNAPSDTFKQRYPSLTVEHTVLGAGPVYLEKILGLLVAGTPPDVWDVGQGTINEFEKRGEALVLDPLIARDTWIDFADFEPSSMYHMGGKRHMLPRDTGVSCIYYNADHWQRTGLGNPRQLWLDKKWDWNAFLDAARRLTADSPDGRRYGFGLLGTAPWAIGPWLWQNGIDYAEWNTNKQTIDRPAAIESLQWIVDLSQRHRVMPTPDANRSEMPTFANGRVSMVMDFSFNRGTYSRMQNVKWDVAPLPRGAKATAVHVARNGFSISTKSKVRDAAWLWLAHITGKDVTMLATQEGRVHPPRKSAASSDAFLKRAGVTADLRPFVDQQPFGQFGAPHEKRGELNTLLGQQVPPALNGQISAQALATQMAPMIQQILDQGKDFADPVKK</sequence>
<accession>A0A6J4IX76</accession>
<reference evidence="3" key="1">
    <citation type="submission" date="2020-02" db="EMBL/GenBank/DDBJ databases">
        <authorList>
            <person name="Meier V. D."/>
        </authorList>
    </citation>
    <scope>NUCLEOTIDE SEQUENCE</scope>
    <source>
        <strain evidence="3">AVDCRST_MAG77</strain>
    </source>
</reference>
<dbReference type="PANTHER" id="PTHR43649:SF30">
    <property type="entry name" value="ABC TRANSPORTER SUBSTRATE-BINDING PROTEIN"/>
    <property type="match status" value="1"/>
</dbReference>
<organism evidence="3">
    <name type="scientific">uncultured Chloroflexota bacterium</name>
    <dbReference type="NCBI Taxonomy" id="166587"/>
    <lineage>
        <taxon>Bacteria</taxon>
        <taxon>Bacillati</taxon>
        <taxon>Chloroflexota</taxon>
        <taxon>environmental samples</taxon>
    </lineage>
</organism>
<dbReference type="EMBL" id="CADCTC010000155">
    <property type="protein sequence ID" value="CAA9261486.1"/>
    <property type="molecule type" value="Genomic_DNA"/>
</dbReference>
<dbReference type="AlphaFoldDB" id="A0A6J4IX76"/>
<dbReference type="PANTHER" id="PTHR43649">
    <property type="entry name" value="ARABINOSE-BINDING PROTEIN-RELATED"/>
    <property type="match status" value="1"/>
</dbReference>
<feature type="signal peptide" evidence="2">
    <location>
        <begin position="1"/>
        <end position="23"/>
    </location>
</feature>
<dbReference type="InterPro" id="IPR050490">
    <property type="entry name" value="Bact_solute-bd_prot1"/>
</dbReference>
<dbReference type="SUPFAM" id="SSF53850">
    <property type="entry name" value="Periplasmic binding protein-like II"/>
    <property type="match status" value="1"/>
</dbReference>
<feature type="region of interest" description="Disordered" evidence="1">
    <location>
        <begin position="1"/>
        <end position="34"/>
    </location>
</feature>
<feature type="chain" id="PRO_5026801639" description="ABC transporter, substrate-binding protein (Cluster 1, maltose/g3p/polyamine/iron)" evidence="2">
    <location>
        <begin position="24"/>
        <end position="476"/>
    </location>
</feature>
<gene>
    <name evidence="3" type="ORF">AVDCRST_MAG77-2698</name>
</gene>
<dbReference type="Gene3D" id="3.40.190.10">
    <property type="entry name" value="Periplasmic binding protein-like II"/>
    <property type="match status" value="1"/>
</dbReference>
<evidence type="ECO:0000256" key="1">
    <source>
        <dbReference type="SAM" id="MobiDB-lite"/>
    </source>
</evidence>
<protein>
    <recommendedName>
        <fullName evidence="4">ABC transporter, substrate-binding protein (Cluster 1, maltose/g3p/polyamine/iron)</fullName>
    </recommendedName>
</protein>
<feature type="compositionally biased region" description="Low complexity" evidence="1">
    <location>
        <begin position="11"/>
        <end position="26"/>
    </location>
</feature>
<keyword evidence="2" id="KW-0732">Signal</keyword>
<name>A0A6J4IX76_9CHLR</name>
<dbReference type="Pfam" id="PF01547">
    <property type="entry name" value="SBP_bac_1"/>
    <property type="match status" value="1"/>
</dbReference>
<evidence type="ECO:0000256" key="2">
    <source>
        <dbReference type="SAM" id="SignalP"/>
    </source>
</evidence>